<comment type="caution">
    <text evidence="2">The sequence shown here is derived from an EMBL/GenBank/DDBJ whole genome shotgun (WGS) entry which is preliminary data.</text>
</comment>
<keyword evidence="3" id="KW-1185">Reference proteome</keyword>
<dbReference type="RefSeq" id="WP_194120008.1">
    <property type="nucleotide sequence ID" value="NZ_JACYGY010000001.1"/>
</dbReference>
<evidence type="ECO:0000313" key="2">
    <source>
        <dbReference type="EMBL" id="MBE9461750.1"/>
    </source>
</evidence>
<dbReference type="EMBL" id="JACYGY010000001">
    <property type="protein sequence ID" value="MBE9461750.1"/>
    <property type="molecule type" value="Genomic_DNA"/>
</dbReference>
<evidence type="ECO:0000313" key="3">
    <source>
        <dbReference type="Proteomes" id="UP000634134"/>
    </source>
</evidence>
<evidence type="ECO:0008006" key="4">
    <source>
        <dbReference type="Google" id="ProtNLM"/>
    </source>
</evidence>
<feature type="chain" id="PRO_5047406597" description="Lipoprotein" evidence="1">
    <location>
        <begin position="24"/>
        <end position="132"/>
    </location>
</feature>
<keyword evidence="1" id="KW-0732">Signal</keyword>
<evidence type="ECO:0000256" key="1">
    <source>
        <dbReference type="SAM" id="SignalP"/>
    </source>
</evidence>
<protein>
    <recommendedName>
        <fullName evidence="4">Lipoprotein</fullName>
    </recommendedName>
</protein>
<sequence>MQKFSSFRSAIFLVMILMTFACTDHSMPGPPQLETLVTEMNCHASFTYKLNVIESGNMHVVEYGIVYSGTAPINPTPTIDINSKTIFSEAFTDGAKIQLGYSLCVPETYYRAYAILDGGTVVYGNIIHFRYV</sequence>
<feature type="signal peptide" evidence="1">
    <location>
        <begin position="1"/>
        <end position="23"/>
    </location>
</feature>
<accession>A0ABR9W8G6</accession>
<organism evidence="2 3">
    <name type="scientific">Dyadobacter subterraneus</name>
    <dbReference type="NCBI Taxonomy" id="2773304"/>
    <lineage>
        <taxon>Bacteria</taxon>
        <taxon>Pseudomonadati</taxon>
        <taxon>Bacteroidota</taxon>
        <taxon>Cytophagia</taxon>
        <taxon>Cytophagales</taxon>
        <taxon>Spirosomataceae</taxon>
        <taxon>Dyadobacter</taxon>
    </lineage>
</organism>
<reference evidence="3" key="1">
    <citation type="submission" date="2023-07" db="EMBL/GenBank/DDBJ databases">
        <title>Dyadobacter sp. nov 'subterranea' isolated from contaminted grondwater.</title>
        <authorList>
            <person name="Szabo I."/>
            <person name="Al-Omari J."/>
            <person name="Szerdahelyi S.G."/>
            <person name="Rado J."/>
        </authorList>
    </citation>
    <scope>NUCLEOTIDE SEQUENCE [LARGE SCALE GENOMIC DNA]</scope>
    <source>
        <strain evidence="3">UP-52</strain>
    </source>
</reference>
<name>A0ABR9W8G6_9BACT</name>
<proteinExistence type="predicted"/>
<dbReference type="Proteomes" id="UP000634134">
    <property type="component" value="Unassembled WGS sequence"/>
</dbReference>
<dbReference type="PROSITE" id="PS51257">
    <property type="entry name" value="PROKAR_LIPOPROTEIN"/>
    <property type="match status" value="1"/>
</dbReference>
<gene>
    <name evidence="2" type="ORF">IEE83_07635</name>
</gene>